<sequence length="107" mass="12181">MELRIYTEATGKMPFNEWLADLKDAKARAIIRARLLKVQMGNFGDCKPLRDGVQELRIDYGPGYRAYLSRQGPVLVLLLAGSDKGGQDRTIKQAIDYLNDWKQRGRP</sequence>
<dbReference type="Proteomes" id="UP000238326">
    <property type="component" value="Unassembled WGS sequence"/>
</dbReference>
<dbReference type="PANTHER" id="PTHR41791:SF1">
    <property type="entry name" value="SSL7039 PROTEIN"/>
    <property type="match status" value="1"/>
</dbReference>
<comment type="caution">
    <text evidence="1">The sequence shown here is derived from an EMBL/GenBank/DDBJ whole genome shotgun (WGS) entry which is preliminary data.</text>
</comment>
<keyword evidence="2" id="KW-1185">Reference proteome</keyword>
<dbReference type="OrthoDB" id="9800258at2"/>
<dbReference type="PANTHER" id="PTHR41791">
    <property type="entry name" value="SSL7039 PROTEIN"/>
    <property type="match status" value="1"/>
</dbReference>
<dbReference type="PIRSF" id="PIRSF028744">
    <property type="entry name" value="Addict_mod_HI1419"/>
    <property type="match status" value="1"/>
</dbReference>
<dbReference type="EMBL" id="PVLR01000049">
    <property type="protein sequence ID" value="PRD67624.1"/>
    <property type="molecule type" value="Genomic_DNA"/>
</dbReference>
<dbReference type="NCBIfam" id="TIGR02683">
    <property type="entry name" value="upstrm_HI1419"/>
    <property type="match status" value="1"/>
</dbReference>
<dbReference type="RefSeq" id="WP_105730780.1">
    <property type="nucleotide sequence ID" value="NZ_PVLR01000049.1"/>
</dbReference>
<evidence type="ECO:0000313" key="2">
    <source>
        <dbReference type="Proteomes" id="UP000238326"/>
    </source>
</evidence>
<proteinExistence type="predicted"/>
<organism evidence="1 2">
    <name type="scientific">Malikia spinosa</name>
    <dbReference type="NCBI Taxonomy" id="86180"/>
    <lineage>
        <taxon>Bacteria</taxon>
        <taxon>Pseudomonadati</taxon>
        <taxon>Pseudomonadota</taxon>
        <taxon>Betaproteobacteria</taxon>
        <taxon>Burkholderiales</taxon>
        <taxon>Comamonadaceae</taxon>
        <taxon>Malikia</taxon>
    </lineage>
</organism>
<dbReference type="InterPro" id="IPR014056">
    <property type="entry name" value="TypeIITA-like_toxin_pred"/>
</dbReference>
<name>A0A2S9KB32_9BURK</name>
<gene>
    <name evidence="1" type="ORF">C6P61_15205</name>
</gene>
<evidence type="ECO:0000313" key="1">
    <source>
        <dbReference type="EMBL" id="PRD67624.1"/>
    </source>
</evidence>
<reference evidence="1 2" key="1">
    <citation type="submission" date="2018-03" db="EMBL/GenBank/DDBJ databases">
        <title>Comparative genomics illustrates the genes involved in a hyperalkaliphilic mechanisms of Serpentinomonas isolated from highly-alkaline calcium-rich serpentinized springs.</title>
        <authorList>
            <person name="Suzuki S."/>
            <person name="Ishii S."/>
            <person name="Walworth N."/>
            <person name="Bird L."/>
            <person name="Kuenen J.G."/>
            <person name="Nealson K.H."/>
        </authorList>
    </citation>
    <scope>NUCLEOTIDE SEQUENCE [LARGE SCALE GENOMIC DNA]</scope>
    <source>
        <strain evidence="1 2">83</strain>
    </source>
</reference>
<accession>A0A2S9KB32</accession>
<protein>
    <submittedName>
        <fullName evidence="1">Addiction module protein</fullName>
    </submittedName>
</protein>
<dbReference type="AlphaFoldDB" id="A0A2S9KB32"/>